<dbReference type="AlphaFoldDB" id="A0A1I7W765"/>
<evidence type="ECO:0000313" key="2">
    <source>
        <dbReference type="WBParaSite" id="Hba_00459"/>
    </source>
</evidence>
<protein>
    <submittedName>
        <fullName evidence="2">Transcriptional regulator</fullName>
    </submittedName>
</protein>
<name>A0A1I7W765_HETBA</name>
<reference evidence="2" key="1">
    <citation type="submission" date="2016-11" db="UniProtKB">
        <authorList>
            <consortium name="WormBaseParasite"/>
        </authorList>
    </citation>
    <scope>IDENTIFICATION</scope>
</reference>
<accession>A0A1I7W765</accession>
<proteinExistence type="predicted"/>
<dbReference type="Proteomes" id="UP000095283">
    <property type="component" value="Unplaced"/>
</dbReference>
<sequence length="31" mass="3454">MSRHRPLRMVTEVSSLAIFEAQPRAAVTTVV</sequence>
<keyword evidence="1" id="KW-1185">Reference proteome</keyword>
<organism evidence="1 2">
    <name type="scientific">Heterorhabditis bacteriophora</name>
    <name type="common">Entomopathogenic nematode worm</name>
    <dbReference type="NCBI Taxonomy" id="37862"/>
    <lineage>
        <taxon>Eukaryota</taxon>
        <taxon>Metazoa</taxon>
        <taxon>Ecdysozoa</taxon>
        <taxon>Nematoda</taxon>
        <taxon>Chromadorea</taxon>
        <taxon>Rhabditida</taxon>
        <taxon>Rhabditina</taxon>
        <taxon>Rhabditomorpha</taxon>
        <taxon>Strongyloidea</taxon>
        <taxon>Heterorhabditidae</taxon>
        <taxon>Heterorhabditis</taxon>
    </lineage>
</organism>
<dbReference type="WBParaSite" id="Hba_00459">
    <property type="protein sequence ID" value="Hba_00459"/>
    <property type="gene ID" value="Hba_00459"/>
</dbReference>
<evidence type="ECO:0000313" key="1">
    <source>
        <dbReference type="Proteomes" id="UP000095283"/>
    </source>
</evidence>